<gene>
    <name evidence="5" type="ORF">P170DRAFT_406336</name>
</gene>
<protein>
    <recommendedName>
        <fullName evidence="3">Carboxylic ester hydrolase</fullName>
        <ecNumber evidence="3">3.1.1.-</ecNumber>
    </recommendedName>
</protein>
<dbReference type="PANTHER" id="PTHR11559">
    <property type="entry name" value="CARBOXYLESTERASE"/>
    <property type="match status" value="1"/>
</dbReference>
<comment type="similarity">
    <text evidence="1 3">Belongs to the type-B carboxylesterase/lipase family.</text>
</comment>
<keyword evidence="2 3" id="KW-0378">Hydrolase</keyword>
<evidence type="ECO:0000259" key="4">
    <source>
        <dbReference type="Pfam" id="PF00135"/>
    </source>
</evidence>
<organism evidence="5 6">
    <name type="scientific">Aspergillus steynii IBT 23096</name>
    <dbReference type="NCBI Taxonomy" id="1392250"/>
    <lineage>
        <taxon>Eukaryota</taxon>
        <taxon>Fungi</taxon>
        <taxon>Dikarya</taxon>
        <taxon>Ascomycota</taxon>
        <taxon>Pezizomycotina</taxon>
        <taxon>Eurotiomycetes</taxon>
        <taxon>Eurotiomycetidae</taxon>
        <taxon>Eurotiales</taxon>
        <taxon>Aspergillaceae</taxon>
        <taxon>Aspergillus</taxon>
        <taxon>Aspergillus subgen. Circumdati</taxon>
    </lineage>
</organism>
<dbReference type="InterPro" id="IPR050309">
    <property type="entry name" value="Type-B_Carboxylest/Lipase"/>
</dbReference>
<dbReference type="InterPro" id="IPR029058">
    <property type="entry name" value="AB_hydrolase_fold"/>
</dbReference>
<evidence type="ECO:0000256" key="1">
    <source>
        <dbReference type="ARBA" id="ARBA00005964"/>
    </source>
</evidence>
<dbReference type="GeneID" id="36554325"/>
<dbReference type="GO" id="GO:0016787">
    <property type="term" value="F:hydrolase activity"/>
    <property type="evidence" value="ECO:0007669"/>
    <property type="project" value="UniProtKB-KW"/>
</dbReference>
<dbReference type="STRING" id="1392250.A0A2I2GDC0"/>
<dbReference type="RefSeq" id="XP_024706196.1">
    <property type="nucleotide sequence ID" value="XM_024846626.1"/>
</dbReference>
<sequence>MKLLATALLPAFAAVALASPSVKIDAGIVNGGKCKGGQDAVFYKAIPFAEPPVGDLRFMAPKPYKKSFPQGKLDATTSAATCIQFTDDFTPSKLNSTKLSSEDCLYLDVWTPANATKDSKLPVKVWVYGGSNSEGSISDPLYDGCNTANADSILVTVNYRVGPLGYTALNSAGIYGNQGIKDIVLGLEWVQDNIAAFGGDPKKVLLFGQSAGAANVYIVGSLPQASSLVNGVIAESGAGRPVTINETQQATGASYARTLKCSTNDKACMQSKSLAELRNAYKTDPFLQTGVGHYDDLSVGNPKTPGFHPYVDGDFIPQDPYKSGVNVPTVFGFTEKEATVFIAQWAITQLQKKIVPTPALYKDFLRKDFGKAAPLVEKYYKPSDFEAYARPLAASGKLTGYNTTSLAILLTMGQIVTDSTYRCPAWYGAVQTARKNIPSWTYEFKHSDSCAWLPTLSQQIISIFAGTHTAEIPYVFGNLDNRYLSNGASCNSTSAEYRLSEQMMDAWTAMAANADPSTRDFAWPQFEPSKNLSAAPGVTFENTSTAGKIDFFGCELWSRVNAILAADNSTSTGASPSASGGPASSSTPPLAENGAASILPSTGGVAALAVLLMSLV</sequence>
<dbReference type="Pfam" id="PF00135">
    <property type="entry name" value="COesterase"/>
    <property type="match status" value="1"/>
</dbReference>
<evidence type="ECO:0000313" key="6">
    <source>
        <dbReference type="Proteomes" id="UP000234275"/>
    </source>
</evidence>
<feature type="domain" description="Carboxylesterase type B" evidence="4">
    <location>
        <begin position="19"/>
        <end position="531"/>
    </location>
</feature>
<dbReference type="InterPro" id="IPR019819">
    <property type="entry name" value="Carboxylesterase_B_CS"/>
</dbReference>
<dbReference type="PROSITE" id="PS00122">
    <property type="entry name" value="CARBOXYLESTERASE_B_1"/>
    <property type="match status" value="1"/>
</dbReference>
<comment type="caution">
    <text evidence="5">The sequence shown here is derived from an EMBL/GenBank/DDBJ whole genome shotgun (WGS) entry which is preliminary data.</text>
</comment>
<reference evidence="5 6" key="1">
    <citation type="submission" date="2016-12" db="EMBL/GenBank/DDBJ databases">
        <title>The genomes of Aspergillus section Nigri reveals drivers in fungal speciation.</title>
        <authorList>
            <consortium name="DOE Joint Genome Institute"/>
            <person name="Vesth T.C."/>
            <person name="Nybo J."/>
            <person name="Theobald S."/>
            <person name="Brandl J."/>
            <person name="Frisvad J.C."/>
            <person name="Nielsen K.F."/>
            <person name="Lyhne E.K."/>
            <person name="Kogle M.E."/>
            <person name="Kuo A."/>
            <person name="Riley R."/>
            <person name="Clum A."/>
            <person name="Nolan M."/>
            <person name="Lipzen A."/>
            <person name="Salamov A."/>
            <person name="Henrissat B."/>
            <person name="Wiebenga A."/>
            <person name="De Vries R.P."/>
            <person name="Grigoriev I.V."/>
            <person name="Mortensen U.H."/>
            <person name="Andersen M.R."/>
            <person name="Baker S.E."/>
        </authorList>
    </citation>
    <scope>NUCLEOTIDE SEQUENCE [LARGE SCALE GENOMIC DNA]</scope>
    <source>
        <strain evidence="5 6">IBT 23096</strain>
    </source>
</reference>
<feature type="chain" id="PRO_5013988862" description="Carboxylic ester hydrolase" evidence="3">
    <location>
        <begin position="19"/>
        <end position="616"/>
    </location>
</feature>
<feature type="signal peptide" evidence="3">
    <location>
        <begin position="1"/>
        <end position="18"/>
    </location>
</feature>
<keyword evidence="6" id="KW-1185">Reference proteome</keyword>
<dbReference type="Gene3D" id="3.40.50.1820">
    <property type="entry name" value="alpha/beta hydrolase"/>
    <property type="match status" value="1"/>
</dbReference>
<keyword evidence="3" id="KW-0732">Signal</keyword>
<dbReference type="VEuPathDB" id="FungiDB:P170DRAFT_406336"/>
<dbReference type="OrthoDB" id="408631at2759"/>
<dbReference type="EMBL" id="MSFO01000003">
    <property type="protein sequence ID" value="PLB50894.1"/>
    <property type="molecule type" value="Genomic_DNA"/>
</dbReference>
<dbReference type="InterPro" id="IPR019826">
    <property type="entry name" value="Carboxylesterase_B_AS"/>
</dbReference>
<evidence type="ECO:0000256" key="3">
    <source>
        <dbReference type="RuleBase" id="RU361235"/>
    </source>
</evidence>
<dbReference type="Proteomes" id="UP000234275">
    <property type="component" value="Unassembled WGS sequence"/>
</dbReference>
<dbReference type="AlphaFoldDB" id="A0A2I2GDC0"/>
<evidence type="ECO:0000256" key="2">
    <source>
        <dbReference type="ARBA" id="ARBA00022801"/>
    </source>
</evidence>
<dbReference type="PROSITE" id="PS00941">
    <property type="entry name" value="CARBOXYLESTERASE_B_2"/>
    <property type="match status" value="1"/>
</dbReference>
<dbReference type="EC" id="3.1.1.-" evidence="3"/>
<evidence type="ECO:0000313" key="5">
    <source>
        <dbReference type="EMBL" id="PLB50894.1"/>
    </source>
</evidence>
<name>A0A2I2GDC0_9EURO</name>
<accession>A0A2I2GDC0</accession>
<dbReference type="InterPro" id="IPR002018">
    <property type="entry name" value="CarbesteraseB"/>
</dbReference>
<proteinExistence type="inferred from homology"/>
<dbReference type="SUPFAM" id="SSF53474">
    <property type="entry name" value="alpha/beta-Hydrolases"/>
    <property type="match status" value="1"/>
</dbReference>